<dbReference type="Gene3D" id="3.80.10.10">
    <property type="entry name" value="Ribonuclease Inhibitor"/>
    <property type="match status" value="3"/>
</dbReference>
<dbReference type="Pfam" id="PF00397">
    <property type="entry name" value="WW"/>
    <property type="match status" value="1"/>
</dbReference>
<keyword evidence="1" id="KW-0863">Zinc-finger</keyword>
<keyword evidence="1" id="KW-0862">Zinc</keyword>
<dbReference type="Pfam" id="PF00612">
    <property type="entry name" value="IQ"/>
    <property type="match status" value="2"/>
</dbReference>
<dbReference type="GO" id="GO:0019005">
    <property type="term" value="C:SCF ubiquitin ligase complex"/>
    <property type="evidence" value="ECO:0007669"/>
    <property type="project" value="TreeGrafter"/>
</dbReference>
<evidence type="ECO:0008006" key="8">
    <source>
        <dbReference type="Google" id="ProtNLM"/>
    </source>
</evidence>
<evidence type="ECO:0000313" key="7">
    <source>
        <dbReference type="Proteomes" id="UP001165085"/>
    </source>
</evidence>
<dbReference type="Gene3D" id="1.20.5.190">
    <property type="match status" value="1"/>
</dbReference>
<keyword evidence="1" id="KW-0479">Metal-binding</keyword>
<dbReference type="PROSITE" id="PS01159">
    <property type="entry name" value="WW_DOMAIN_1"/>
    <property type="match status" value="1"/>
</dbReference>
<name>A0A9W7BTE4_9STRA</name>
<accession>A0A9W7BTE4</accession>
<dbReference type="InterPro" id="IPR057207">
    <property type="entry name" value="FBXL15_LRR"/>
</dbReference>
<dbReference type="SMART" id="SM00015">
    <property type="entry name" value="IQ"/>
    <property type="match status" value="8"/>
</dbReference>
<dbReference type="InterPro" id="IPR001611">
    <property type="entry name" value="Leu-rich_rpt"/>
</dbReference>
<dbReference type="Proteomes" id="UP001165085">
    <property type="component" value="Unassembled WGS sequence"/>
</dbReference>
<dbReference type="GO" id="GO:0008270">
    <property type="term" value="F:zinc ion binding"/>
    <property type="evidence" value="ECO:0007669"/>
    <property type="project" value="UniProtKB-KW"/>
</dbReference>
<keyword evidence="7" id="KW-1185">Reference proteome</keyword>
<feature type="region of interest" description="Disordered" evidence="3">
    <location>
        <begin position="1202"/>
        <end position="1243"/>
    </location>
</feature>
<comment type="caution">
    <text evidence="6">The sequence shown here is derived from an EMBL/GenBank/DDBJ whole genome shotgun (WGS) entry which is preliminary data.</text>
</comment>
<feature type="compositionally biased region" description="Acidic residues" evidence="3">
    <location>
        <begin position="1202"/>
        <end position="1211"/>
    </location>
</feature>
<dbReference type="Gene3D" id="2.20.70.10">
    <property type="match status" value="2"/>
</dbReference>
<dbReference type="InterPro" id="IPR032675">
    <property type="entry name" value="LRR_dom_sf"/>
</dbReference>
<dbReference type="OrthoDB" id="550575at2759"/>
<feature type="coiled-coil region" evidence="2">
    <location>
        <begin position="940"/>
        <end position="970"/>
    </location>
</feature>
<feature type="region of interest" description="Disordered" evidence="3">
    <location>
        <begin position="92"/>
        <end position="131"/>
    </location>
</feature>
<feature type="region of interest" description="Disordered" evidence="3">
    <location>
        <begin position="1272"/>
        <end position="1302"/>
    </location>
</feature>
<feature type="compositionally biased region" description="Basic and acidic residues" evidence="3">
    <location>
        <begin position="1212"/>
        <end position="1227"/>
    </location>
</feature>
<dbReference type="GO" id="GO:0031146">
    <property type="term" value="P:SCF-dependent proteasomal ubiquitin-dependent protein catabolic process"/>
    <property type="evidence" value="ECO:0007669"/>
    <property type="project" value="TreeGrafter"/>
</dbReference>
<evidence type="ECO:0000259" key="5">
    <source>
        <dbReference type="PROSITE" id="PS50119"/>
    </source>
</evidence>
<feature type="domain" description="B box-type" evidence="5">
    <location>
        <begin position="1063"/>
        <end position="1109"/>
    </location>
</feature>
<dbReference type="SUPFAM" id="SSF51045">
    <property type="entry name" value="WW domain"/>
    <property type="match status" value="1"/>
</dbReference>
<evidence type="ECO:0000259" key="4">
    <source>
        <dbReference type="PROSITE" id="PS50020"/>
    </source>
</evidence>
<dbReference type="Pfam" id="PF13516">
    <property type="entry name" value="LRR_6"/>
    <property type="match status" value="1"/>
</dbReference>
<gene>
    <name evidence="6" type="ORF">TrST_g13174</name>
</gene>
<dbReference type="SUPFAM" id="SSF52047">
    <property type="entry name" value="RNI-like"/>
    <property type="match status" value="2"/>
</dbReference>
<dbReference type="CDD" id="cd00201">
    <property type="entry name" value="WW"/>
    <property type="match status" value="1"/>
</dbReference>
<evidence type="ECO:0000256" key="3">
    <source>
        <dbReference type="SAM" id="MobiDB-lite"/>
    </source>
</evidence>
<dbReference type="SMART" id="SM00367">
    <property type="entry name" value="LRR_CC"/>
    <property type="match status" value="15"/>
</dbReference>
<dbReference type="Pfam" id="PF25372">
    <property type="entry name" value="DUF7885"/>
    <property type="match status" value="1"/>
</dbReference>
<dbReference type="EMBL" id="BRXY01000462">
    <property type="protein sequence ID" value="GMH96156.1"/>
    <property type="molecule type" value="Genomic_DNA"/>
</dbReference>
<dbReference type="PROSITE" id="PS50119">
    <property type="entry name" value="ZF_BBOX"/>
    <property type="match status" value="1"/>
</dbReference>
<proteinExistence type="predicted"/>
<feature type="domain" description="WW" evidence="4">
    <location>
        <begin position="1243"/>
        <end position="1277"/>
    </location>
</feature>
<evidence type="ECO:0000256" key="1">
    <source>
        <dbReference type="PROSITE-ProRule" id="PRU00024"/>
    </source>
</evidence>
<keyword evidence="2" id="KW-0175">Coiled coil</keyword>
<dbReference type="InterPro" id="IPR006553">
    <property type="entry name" value="Leu-rich_rpt_Cys-con_subtyp"/>
</dbReference>
<evidence type="ECO:0000313" key="6">
    <source>
        <dbReference type="EMBL" id="GMH96156.1"/>
    </source>
</evidence>
<dbReference type="PANTHER" id="PTHR13318">
    <property type="entry name" value="PARTNER OF PAIRED, ISOFORM B-RELATED"/>
    <property type="match status" value="1"/>
</dbReference>
<reference evidence="7" key="1">
    <citation type="journal article" date="2023" name="Commun. Biol.">
        <title>Genome analysis of Parmales, the sister group of diatoms, reveals the evolutionary specialization of diatoms from phago-mixotrophs to photoautotrophs.</title>
        <authorList>
            <person name="Ban H."/>
            <person name="Sato S."/>
            <person name="Yoshikawa S."/>
            <person name="Yamada K."/>
            <person name="Nakamura Y."/>
            <person name="Ichinomiya M."/>
            <person name="Sato N."/>
            <person name="Blanc-Mathieu R."/>
            <person name="Endo H."/>
            <person name="Kuwata A."/>
            <person name="Ogata H."/>
        </authorList>
    </citation>
    <scope>NUCLEOTIDE SEQUENCE [LARGE SCALE GENOMIC DNA]</scope>
    <source>
        <strain evidence="7">NIES 3701</strain>
    </source>
</reference>
<dbReference type="PROSITE" id="PS50096">
    <property type="entry name" value="IQ"/>
    <property type="match status" value="5"/>
</dbReference>
<dbReference type="InterPro" id="IPR036020">
    <property type="entry name" value="WW_dom_sf"/>
</dbReference>
<sequence>MDSAVTGVNSALQKYEESVGLAYSDLPLEKCDGTTLELSKWSLVITDNSLSNIATITKNRVQAALDAPPEKKKYKSLEEELAELSSLSMMDEEEEVVQLKPMSKRKTRLERTLEESTGGPSGPSFEEQNLEEETYRLQEEANKKVKWSNMMKKKGLLSLNIAGAEQVTDYGVKCISDVCISLRSISLEGCYKVTDVGLRALAMGCIYLRSLNLSGCLGMAGVGFATIGECCSELTELKLSGCRQIPTWVFLKVFEGCRKLEVLDVSYCTKIGDGEIKSLAEKCNVLRSVNLKECKQVSDVGILAVSQGCTGLEELDLSRSELQFKITDVSLLALSERSEILNKLNLNGCEMVTDAGLSWLAKGCSGLKWLDLMNCSKVSNGGMRCLGEGCPDLEWCNLSHLKKVTDVGLRFLAQGCSKLKSLNATGIFLLSDGMKRDFGFEGLQALGRSPCAKTLKTLNLTGCFQVSTTALKSLSMLTAVENLCLSGCVNLTTQGMGYMADGLDKVRTLSLAFCGDCVSDAMMTRCLKKWTKITSAIFTECEKIGQGSLKALAGCTNLRRLDLTGCHGVDDLALLPLSEATFWPGISALYLTGCVNVGDTGLAWIADGMKNSVNETTLVTLSLKGTRCSNAALKAVKDRYRYSDMRNNESFFGLWPHSRATDRMVINDYGLLYRSATKIQSLYRARKDRQKTGVKKVQHCRTKATLLCQKRWRGRKGREKAMQMRDEQQFKHDAAHVIQNMYQAWKGRKWLRARRNKKWLNGANGSATLIQKRWRGCMGRSKFESTRKQRLYILELQSRASVEIQKICRSHLAKLEHKRRADNKIANDRLRFYSTWKIQGSWRQHTARERLKRQRKWVQNRFESRNSSATKIQVRYRAYRCRMILSTMVSDKREQTKAATYVQACWRARLAWLEVETKRQIWLAEQESKAALIMQRAWRRKAAQKLIEAMKAEKKRMERLRESMASLIESWWRGVIARREAAELKKQYLAQLRRMADLENWGATMIAACWRGKGGRDLWRERVWQKKARWKEMWSEEEARKFYYNQISGEIRYRKPQDLLDLMKRPICSNCEFYEARVECSNCTEFFCHQCWDSVHFGGKRSKHLFRNLYDYYEKRVDYGDGEFPSKWPSEIEQDEFAGWKLRVYPARKPYNIIGDWEIYEPEDEGENEGKFFYHNRVKHLSQYEKPDELKVLFTDDWTGEGEVEAEEEGAGEEKKEIEAEKQAEKKTKMKAPAPAEDEEPAEELWEGWGKYWDDESSCYYYFNVDTGESTYDRPGGFETRNDPFLGIRDGGGEDMEIEDVM</sequence>
<dbReference type="SMART" id="SM00456">
    <property type="entry name" value="WW"/>
    <property type="match status" value="3"/>
</dbReference>
<feature type="compositionally biased region" description="Acidic residues" evidence="3">
    <location>
        <begin position="1293"/>
        <end position="1302"/>
    </location>
</feature>
<evidence type="ECO:0000256" key="2">
    <source>
        <dbReference type="SAM" id="Coils"/>
    </source>
</evidence>
<organism evidence="6 7">
    <name type="scientific">Triparma strigata</name>
    <dbReference type="NCBI Taxonomy" id="1606541"/>
    <lineage>
        <taxon>Eukaryota</taxon>
        <taxon>Sar</taxon>
        <taxon>Stramenopiles</taxon>
        <taxon>Ochrophyta</taxon>
        <taxon>Bolidophyceae</taxon>
        <taxon>Parmales</taxon>
        <taxon>Triparmaceae</taxon>
        <taxon>Triparma</taxon>
    </lineage>
</organism>
<dbReference type="InterPro" id="IPR001202">
    <property type="entry name" value="WW_dom"/>
</dbReference>
<dbReference type="InterPro" id="IPR000315">
    <property type="entry name" value="Znf_B-box"/>
</dbReference>
<dbReference type="PROSITE" id="PS50020">
    <property type="entry name" value="WW_DOMAIN_2"/>
    <property type="match status" value="1"/>
</dbReference>
<dbReference type="InterPro" id="IPR000048">
    <property type="entry name" value="IQ_motif_EF-hand-BS"/>
</dbReference>
<protein>
    <recommendedName>
        <fullName evidence="8">WW domain-containing protein</fullName>
    </recommendedName>
</protein>